<evidence type="ECO:0000256" key="1">
    <source>
        <dbReference type="SAM" id="SignalP"/>
    </source>
</evidence>
<dbReference type="EMBL" id="ML977602">
    <property type="protein sequence ID" value="KAF1998641.1"/>
    <property type="molecule type" value="Genomic_DNA"/>
</dbReference>
<dbReference type="OrthoDB" id="3780330at2759"/>
<dbReference type="Proteomes" id="UP000799779">
    <property type="component" value="Unassembled WGS sequence"/>
</dbReference>
<feature type="signal peptide" evidence="1">
    <location>
        <begin position="1"/>
        <end position="18"/>
    </location>
</feature>
<organism evidence="2 3">
    <name type="scientific">Amniculicola lignicola CBS 123094</name>
    <dbReference type="NCBI Taxonomy" id="1392246"/>
    <lineage>
        <taxon>Eukaryota</taxon>
        <taxon>Fungi</taxon>
        <taxon>Dikarya</taxon>
        <taxon>Ascomycota</taxon>
        <taxon>Pezizomycotina</taxon>
        <taxon>Dothideomycetes</taxon>
        <taxon>Pleosporomycetidae</taxon>
        <taxon>Pleosporales</taxon>
        <taxon>Amniculicolaceae</taxon>
        <taxon>Amniculicola</taxon>
    </lineage>
</organism>
<keyword evidence="3" id="KW-1185">Reference proteome</keyword>
<gene>
    <name evidence="2" type="ORF">P154DRAFT_577749</name>
</gene>
<reference evidence="2" key="1">
    <citation type="journal article" date="2020" name="Stud. Mycol.">
        <title>101 Dothideomycetes genomes: a test case for predicting lifestyles and emergence of pathogens.</title>
        <authorList>
            <person name="Haridas S."/>
            <person name="Albert R."/>
            <person name="Binder M."/>
            <person name="Bloem J."/>
            <person name="Labutti K."/>
            <person name="Salamov A."/>
            <person name="Andreopoulos B."/>
            <person name="Baker S."/>
            <person name="Barry K."/>
            <person name="Bills G."/>
            <person name="Bluhm B."/>
            <person name="Cannon C."/>
            <person name="Castanera R."/>
            <person name="Culley D."/>
            <person name="Daum C."/>
            <person name="Ezra D."/>
            <person name="Gonzalez J."/>
            <person name="Henrissat B."/>
            <person name="Kuo A."/>
            <person name="Liang C."/>
            <person name="Lipzen A."/>
            <person name="Lutzoni F."/>
            <person name="Magnuson J."/>
            <person name="Mondo S."/>
            <person name="Nolan M."/>
            <person name="Ohm R."/>
            <person name="Pangilinan J."/>
            <person name="Park H.-J."/>
            <person name="Ramirez L."/>
            <person name="Alfaro M."/>
            <person name="Sun H."/>
            <person name="Tritt A."/>
            <person name="Yoshinaga Y."/>
            <person name="Zwiers L.-H."/>
            <person name="Turgeon B."/>
            <person name="Goodwin S."/>
            <person name="Spatafora J."/>
            <person name="Crous P."/>
            <person name="Grigoriev I."/>
        </authorList>
    </citation>
    <scope>NUCLEOTIDE SEQUENCE</scope>
    <source>
        <strain evidence="2">CBS 123094</strain>
    </source>
</reference>
<name>A0A6A5WES9_9PLEO</name>
<proteinExistence type="predicted"/>
<sequence length="283" mass="32008">MKTFSLYLFVFLLPLSIAVPPEGPNVVDLGIRFDRPLGSNENTNRFSNNSVWKDKLNEDARKLSSVAREAYWQMMNMFFDDPVVAAAIKEWQQRPSELMECQVGLVAVHAGGKPDDANMRYPEHHHQASCSEIMALYAYFADRGGDLTGQDLINKMEDAKNKLVGTHVVTVRSGINFKAAKDRSKPRPYNEIIRYNPCGTEVKDLPKPSLFGCYQTTNDRFQPILEEGSPNHPLSPDEIQYKREHEFEDVDLGDFDMEMVPISCTHLGGLQTQSSSRKMLFAA</sequence>
<evidence type="ECO:0000313" key="2">
    <source>
        <dbReference type="EMBL" id="KAF1998641.1"/>
    </source>
</evidence>
<feature type="chain" id="PRO_5025694505" evidence="1">
    <location>
        <begin position="19"/>
        <end position="283"/>
    </location>
</feature>
<accession>A0A6A5WES9</accession>
<dbReference type="AlphaFoldDB" id="A0A6A5WES9"/>
<keyword evidence="1" id="KW-0732">Signal</keyword>
<evidence type="ECO:0000313" key="3">
    <source>
        <dbReference type="Proteomes" id="UP000799779"/>
    </source>
</evidence>
<protein>
    <submittedName>
        <fullName evidence="2">Uncharacterized protein</fullName>
    </submittedName>
</protein>